<evidence type="ECO:0000313" key="2">
    <source>
        <dbReference type="EMBL" id="KAK4224997.1"/>
    </source>
</evidence>
<organism evidence="2 3">
    <name type="scientific">Podospora fimiseda</name>
    <dbReference type="NCBI Taxonomy" id="252190"/>
    <lineage>
        <taxon>Eukaryota</taxon>
        <taxon>Fungi</taxon>
        <taxon>Dikarya</taxon>
        <taxon>Ascomycota</taxon>
        <taxon>Pezizomycotina</taxon>
        <taxon>Sordariomycetes</taxon>
        <taxon>Sordariomycetidae</taxon>
        <taxon>Sordariales</taxon>
        <taxon>Podosporaceae</taxon>
        <taxon>Podospora</taxon>
    </lineage>
</organism>
<name>A0AAN7BKK5_9PEZI</name>
<reference evidence="2" key="1">
    <citation type="journal article" date="2023" name="Mol. Phylogenet. Evol.">
        <title>Genome-scale phylogeny and comparative genomics of the fungal order Sordariales.</title>
        <authorList>
            <person name="Hensen N."/>
            <person name="Bonometti L."/>
            <person name="Westerberg I."/>
            <person name="Brannstrom I.O."/>
            <person name="Guillou S."/>
            <person name="Cros-Aarteil S."/>
            <person name="Calhoun S."/>
            <person name="Haridas S."/>
            <person name="Kuo A."/>
            <person name="Mondo S."/>
            <person name="Pangilinan J."/>
            <person name="Riley R."/>
            <person name="LaButti K."/>
            <person name="Andreopoulos B."/>
            <person name="Lipzen A."/>
            <person name="Chen C."/>
            <person name="Yan M."/>
            <person name="Daum C."/>
            <person name="Ng V."/>
            <person name="Clum A."/>
            <person name="Steindorff A."/>
            <person name="Ohm R.A."/>
            <person name="Martin F."/>
            <person name="Silar P."/>
            <person name="Natvig D.O."/>
            <person name="Lalanne C."/>
            <person name="Gautier V."/>
            <person name="Ament-Velasquez S.L."/>
            <person name="Kruys A."/>
            <person name="Hutchinson M.I."/>
            <person name="Powell A.J."/>
            <person name="Barry K."/>
            <person name="Miller A.N."/>
            <person name="Grigoriev I.V."/>
            <person name="Debuchy R."/>
            <person name="Gladieux P."/>
            <person name="Hiltunen Thoren M."/>
            <person name="Johannesson H."/>
        </authorList>
    </citation>
    <scope>NUCLEOTIDE SEQUENCE</scope>
    <source>
        <strain evidence="2">CBS 990.96</strain>
    </source>
</reference>
<evidence type="ECO:0000313" key="3">
    <source>
        <dbReference type="Proteomes" id="UP001301958"/>
    </source>
</evidence>
<evidence type="ECO:0000256" key="1">
    <source>
        <dbReference type="SAM" id="SignalP"/>
    </source>
</evidence>
<keyword evidence="3" id="KW-1185">Reference proteome</keyword>
<feature type="signal peptide" evidence="1">
    <location>
        <begin position="1"/>
        <end position="26"/>
    </location>
</feature>
<dbReference type="EMBL" id="MU865378">
    <property type="protein sequence ID" value="KAK4224997.1"/>
    <property type="molecule type" value="Genomic_DNA"/>
</dbReference>
<gene>
    <name evidence="2" type="ORF">QBC38DRAFT_282309</name>
</gene>
<accession>A0AAN7BKK5</accession>
<dbReference type="Proteomes" id="UP001301958">
    <property type="component" value="Unassembled WGS sequence"/>
</dbReference>
<proteinExistence type="predicted"/>
<protein>
    <submittedName>
        <fullName evidence="2">Uncharacterized protein</fullName>
    </submittedName>
</protein>
<sequence>MRYLKFDHQIIFLVGLLCSFLRQLLSLPSCRSGKMEKVVIPHSMHNASESVFFSAAAQSDISNLQSLQNSQKIPCINYP</sequence>
<comment type="caution">
    <text evidence="2">The sequence shown here is derived from an EMBL/GenBank/DDBJ whole genome shotgun (WGS) entry which is preliminary data.</text>
</comment>
<reference evidence="2" key="2">
    <citation type="submission" date="2023-05" db="EMBL/GenBank/DDBJ databases">
        <authorList>
            <consortium name="Lawrence Berkeley National Laboratory"/>
            <person name="Steindorff A."/>
            <person name="Hensen N."/>
            <person name="Bonometti L."/>
            <person name="Westerberg I."/>
            <person name="Brannstrom I.O."/>
            <person name="Guillou S."/>
            <person name="Cros-Aarteil S."/>
            <person name="Calhoun S."/>
            <person name="Haridas S."/>
            <person name="Kuo A."/>
            <person name="Mondo S."/>
            <person name="Pangilinan J."/>
            <person name="Riley R."/>
            <person name="Labutti K."/>
            <person name="Andreopoulos B."/>
            <person name="Lipzen A."/>
            <person name="Chen C."/>
            <person name="Yanf M."/>
            <person name="Daum C."/>
            <person name="Ng V."/>
            <person name="Clum A."/>
            <person name="Ohm R."/>
            <person name="Martin F."/>
            <person name="Silar P."/>
            <person name="Natvig D."/>
            <person name="Lalanne C."/>
            <person name="Gautier V."/>
            <person name="Ament-Velasquez S.L."/>
            <person name="Kruys A."/>
            <person name="Hutchinson M.I."/>
            <person name="Powell A.J."/>
            <person name="Barry K."/>
            <person name="Miller A.N."/>
            <person name="Grigoriev I.V."/>
            <person name="Debuchy R."/>
            <person name="Gladieux P."/>
            <person name="Thoren M.H."/>
            <person name="Johannesson H."/>
        </authorList>
    </citation>
    <scope>NUCLEOTIDE SEQUENCE</scope>
    <source>
        <strain evidence="2">CBS 990.96</strain>
    </source>
</reference>
<dbReference type="AlphaFoldDB" id="A0AAN7BKK5"/>
<feature type="chain" id="PRO_5042957994" evidence="1">
    <location>
        <begin position="27"/>
        <end position="79"/>
    </location>
</feature>
<keyword evidence="1" id="KW-0732">Signal</keyword>